<name>A0A0A0X1L4_BACMY</name>
<dbReference type="InterPro" id="IPR013217">
    <property type="entry name" value="Methyltransf_12"/>
</dbReference>
<accession>A0A0A0X1L4</accession>
<keyword evidence="1" id="KW-0808">Transferase</keyword>
<dbReference type="InterPro" id="IPR029063">
    <property type="entry name" value="SAM-dependent_MTases_sf"/>
</dbReference>
<proteinExistence type="predicted"/>
<organism evidence="1 2">
    <name type="scientific">Bacillus mycoides</name>
    <dbReference type="NCBI Taxonomy" id="1405"/>
    <lineage>
        <taxon>Bacteria</taxon>
        <taxon>Bacillati</taxon>
        <taxon>Bacillota</taxon>
        <taxon>Bacilli</taxon>
        <taxon>Bacillales</taxon>
        <taxon>Bacillaceae</taxon>
        <taxon>Bacillus</taxon>
        <taxon>Bacillus cereus group</taxon>
    </lineage>
</organism>
<dbReference type="Proteomes" id="UP000437562">
    <property type="component" value="Unassembled WGS sequence"/>
</dbReference>
<dbReference type="KEGG" id="bww:bwei_5848"/>
<evidence type="ECO:0000313" key="2">
    <source>
        <dbReference type="Proteomes" id="UP000437562"/>
    </source>
</evidence>
<dbReference type="AlphaFoldDB" id="A0A0A0X1L4"/>
<gene>
    <name evidence="1" type="ORF">BACI71_190008</name>
</gene>
<dbReference type="GO" id="GO:0008168">
    <property type="term" value="F:methyltransferase activity"/>
    <property type="evidence" value="ECO:0007669"/>
    <property type="project" value="UniProtKB-KW"/>
</dbReference>
<protein>
    <submittedName>
        <fullName evidence="1">Methyltransferase domain protein</fullName>
    </submittedName>
</protein>
<keyword evidence="1" id="KW-0489">Methyltransferase</keyword>
<evidence type="ECO:0000313" key="1">
    <source>
        <dbReference type="EMBL" id="VXB99320.1"/>
    </source>
</evidence>
<sequence>MKEFIEANKDLLSQIAHKYNVNASIHPEDHIFQFLVTNPVFPSKKEAIDYYFQDGRKSAETLLDLITSFYPPIDTPIKLLEFASGYGCVTRHLLNPQTNLSITTCDIHEEAITFIENTLNTSSILSHPEPEQVKLASSTYDIVFCLSFFSHMPDTTWFRWLQTLYNAVSPEGLLIFTTHGYQSKKYFSFPDLNKQGYWFLPSSEQLDLDVHQYGQTIVSPSYVCDKIKLLPYNPVIKKYIEGFWWEHQDLWVIKKEIK</sequence>
<accession>A0A653VCR6</accession>
<dbReference type="OMA" id="DIVFCLS"/>
<dbReference type="GO" id="GO:0032259">
    <property type="term" value="P:methylation"/>
    <property type="evidence" value="ECO:0007669"/>
    <property type="project" value="UniProtKB-KW"/>
</dbReference>
<dbReference type="SUPFAM" id="SSF53335">
    <property type="entry name" value="S-adenosyl-L-methionine-dependent methyltransferases"/>
    <property type="match status" value="1"/>
</dbReference>
<dbReference type="Gene3D" id="3.40.50.150">
    <property type="entry name" value="Vaccinia Virus protein VP39"/>
    <property type="match status" value="1"/>
</dbReference>
<dbReference type="RefSeq" id="WP_002029463.1">
    <property type="nucleotide sequence ID" value="NZ_CP009746.1"/>
</dbReference>
<dbReference type="EMBL" id="CABWMC010000011">
    <property type="protein sequence ID" value="VXB99320.1"/>
    <property type="molecule type" value="Genomic_DNA"/>
</dbReference>
<reference evidence="1 2" key="1">
    <citation type="submission" date="2019-10" db="EMBL/GenBank/DDBJ databases">
        <authorList>
            <person name="Karimi E."/>
        </authorList>
    </citation>
    <scope>NUCLEOTIDE SEQUENCE [LARGE SCALE GENOMIC DNA]</scope>
    <source>
        <strain evidence="1">Bacillus sp. 71</strain>
    </source>
</reference>
<dbReference type="Pfam" id="PF08242">
    <property type="entry name" value="Methyltransf_12"/>
    <property type="match status" value="1"/>
</dbReference>
<dbReference type="CDD" id="cd02440">
    <property type="entry name" value="AdoMet_MTases"/>
    <property type="match status" value="1"/>
</dbReference>